<dbReference type="Gene3D" id="3.90.1170.50">
    <property type="entry name" value="Aldehyde oxidase/xanthine dehydrogenase, a/b hammerhead"/>
    <property type="match status" value="1"/>
</dbReference>
<dbReference type="NCBIfam" id="TIGR01409">
    <property type="entry name" value="TAT_signal_seq"/>
    <property type="match status" value="1"/>
</dbReference>
<accession>A0A368Y680</accession>
<dbReference type="PANTHER" id="PTHR47495:SF2">
    <property type="entry name" value="ALDEHYDE DEHYDROGENASE"/>
    <property type="match status" value="1"/>
</dbReference>
<feature type="domain" description="Aldehyde oxidase/xanthine dehydrogenase a/b hammerhead" evidence="1">
    <location>
        <begin position="227"/>
        <end position="306"/>
    </location>
</feature>
<dbReference type="Pfam" id="PF02738">
    <property type="entry name" value="MoCoBD_1"/>
    <property type="match status" value="1"/>
</dbReference>
<keyword evidence="3" id="KW-1185">Reference proteome</keyword>
<dbReference type="InterPro" id="IPR006311">
    <property type="entry name" value="TAT_signal"/>
</dbReference>
<dbReference type="InterPro" id="IPR012368">
    <property type="entry name" value="OxRdtase_Mopterin-bd_su_IorB"/>
</dbReference>
<dbReference type="InterPro" id="IPR008274">
    <property type="entry name" value="AldOxase/xan_DH_MoCoBD1"/>
</dbReference>
<dbReference type="Gene3D" id="3.30.365.10">
    <property type="entry name" value="Aldehyde oxidase/xanthine dehydrogenase, molybdopterin binding domain"/>
    <property type="match status" value="4"/>
</dbReference>
<dbReference type="SMART" id="SM01008">
    <property type="entry name" value="Ald_Xan_dh_C"/>
    <property type="match status" value="1"/>
</dbReference>
<evidence type="ECO:0000313" key="2">
    <source>
        <dbReference type="EMBL" id="RCW75585.1"/>
    </source>
</evidence>
<sequence>MSAARPPEGARTAGEAAGIPVSMALAPTRRRFIGGTAATAGALVVGFHVPRKGLAQTPLPDEVNAWVVVKPDDTVVVRIARSEMGQGTLTGLAQLVADELDCDWAKVTTEYPTPGQNLARQRAWGNFSTGGSRGIRESHDYVRKGGATARVMLVQAAADGWKVPAAECRAAKSVITHQPTGRTTTYGKVAAAAGKLKPPADVPLKDPKDWQLIGKRLARLDTVEKVTGKQVYGMDLQMPGMLNAAVKACPVFGGTLKSFDAAAVEKRRGVKKVVRVGDNAVAVVADTWWRAKTALDALPVEWDFGQHAQASSAGFAEVMKAGLTAEQAVVGNSNGDAKAALAGAARRIEAVYSYPHQNHATMETMNATARWTPERCEVWTPTQNGEAALAAAAEAAGLPPAQCEVYKIHLGGGFGRRGAVHDWVRQSVAIAKQMPGVPVKMIWSREEDMQHGLYHPITQCRMVAGLDAQGELQALHMRISGQSIVAGIFPQNIKDGRDPVVFQGLNAPGPEASIGYSVPHLLVDHAMRNPHVPPGFWRGVNLNQNAIYLESFIDEIAHATKQDPLALRRKLMAQHPKHLAVLNAVAERVGWGKPAPAGRFRGLAQTMGFGSYVAACAEVSVSDDGKLKVHRIVAATDPGYAVNPQQIEAQVEGSFAYGLSAALYGECTVKDGRIEQDNFATYPVLKMDEMPAVETVIVPSGGFWGGVGEPTIAVAAPAVLNAIFAATGKRIRTLPLKNHDLKKA</sequence>
<dbReference type="InterPro" id="IPR052516">
    <property type="entry name" value="N-heterocyclic_Hydroxylase"/>
</dbReference>
<dbReference type="Pfam" id="PF20256">
    <property type="entry name" value="MoCoBD_2"/>
    <property type="match status" value="2"/>
</dbReference>
<dbReference type="InterPro" id="IPR046867">
    <property type="entry name" value="AldOxase/xan_DH_MoCoBD2"/>
</dbReference>
<protein>
    <submittedName>
        <fullName evidence="2">Isoquinoline 1-oxidoreductase beta subunit</fullName>
    </submittedName>
</protein>
<comment type="caution">
    <text evidence="2">The sequence shown here is derived from an EMBL/GenBank/DDBJ whole genome shotgun (WGS) entry which is preliminary data.</text>
</comment>
<dbReference type="PROSITE" id="PS51318">
    <property type="entry name" value="TAT"/>
    <property type="match status" value="1"/>
</dbReference>
<evidence type="ECO:0000259" key="1">
    <source>
        <dbReference type="SMART" id="SM01008"/>
    </source>
</evidence>
<reference evidence="2 3" key="1">
    <citation type="submission" date="2018-07" db="EMBL/GenBank/DDBJ databases">
        <title>Genomic Encyclopedia of Type Strains, Phase IV (KMG-IV): sequencing the most valuable type-strain genomes for metagenomic binning, comparative biology and taxonomic classification.</title>
        <authorList>
            <person name="Goeker M."/>
        </authorList>
    </citation>
    <scope>NUCLEOTIDE SEQUENCE [LARGE SCALE GENOMIC DNA]</scope>
    <source>
        <strain evidence="2 3">DSM 21634</strain>
    </source>
</reference>
<dbReference type="GO" id="GO:0016491">
    <property type="term" value="F:oxidoreductase activity"/>
    <property type="evidence" value="ECO:0007669"/>
    <property type="project" value="InterPro"/>
</dbReference>
<dbReference type="SUPFAM" id="SSF56003">
    <property type="entry name" value="Molybdenum cofactor-binding domain"/>
    <property type="match status" value="2"/>
</dbReference>
<dbReference type="InterPro" id="IPR037165">
    <property type="entry name" value="AldOxase/xan_DH_Mopterin-bd_sf"/>
</dbReference>
<organism evidence="2 3">
    <name type="scientific">Pseudorhodoferax soli</name>
    <dbReference type="NCBI Taxonomy" id="545864"/>
    <lineage>
        <taxon>Bacteria</taxon>
        <taxon>Pseudomonadati</taxon>
        <taxon>Pseudomonadota</taxon>
        <taxon>Betaproteobacteria</taxon>
        <taxon>Burkholderiales</taxon>
        <taxon>Comamonadaceae</taxon>
    </lineage>
</organism>
<gene>
    <name evidence="2" type="ORF">DES41_101179</name>
</gene>
<name>A0A368Y680_9BURK</name>
<dbReference type="InterPro" id="IPR000674">
    <property type="entry name" value="Ald_Oxase/Xan_DH_a/b"/>
</dbReference>
<dbReference type="PANTHER" id="PTHR47495">
    <property type="entry name" value="ALDEHYDE DEHYDROGENASE"/>
    <property type="match status" value="1"/>
</dbReference>
<evidence type="ECO:0000313" key="3">
    <source>
        <dbReference type="Proteomes" id="UP000252884"/>
    </source>
</evidence>
<dbReference type="PIRSF" id="PIRSF036389">
    <property type="entry name" value="IOR_B"/>
    <property type="match status" value="1"/>
</dbReference>
<dbReference type="EMBL" id="QPJK01000001">
    <property type="protein sequence ID" value="RCW75585.1"/>
    <property type="molecule type" value="Genomic_DNA"/>
</dbReference>
<proteinExistence type="predicted"/>
<dbReference type="Proteomes" id="UP000252884">
    <property type="component" value="Unassembled WGS sequence"/>
</dbReference>
<dbReference type="AlphaFoldDB" id="A0A368Y680"/>
<dbReference type="InterPro" id="IPR019546">
    <property type="entry name" value="TAT_signal_bac_arc"/>
</dbReference>